<evidence type="ECO:0000313" key="1">
    <source>
        <dbReference type="EMBL" id="ARS35670.1"/>
    </source>
</evidence>
<dbReference type="AlphaFoldDB" id="A0A1X9YRZ9"/>
<organism evidence="1 2">
    <name type="scientific">Pontibacter actiniarum</name>
    <dbReference type="NCBI Taxonomy" id="323450"/>
    <lineage>
        <taxon>Bacteria</taxon>
        <taxon>Pseudomonadati</taxon>
        <taxon>Bacteroidota</taxon>
        <taxon>Cytophagia</taxon>
        <taxon>Cytophagales</taxon>
        <taxon>Hymenobacteraceae</taxon>
        <taxon>Pontibacter</taxon>
    </lineage>
</organism>
<protein>
    <submittedName>
        <fullName evidence="1">Uncharacterized protein</fullName>
    </submittedName>
</protein>
<name>A0A1X9YRZ9_9BACT</name>
<dbReference type="Proteomes" id="UP000266292">
    <property type="component" value="Chromosome"/>
</dbReference>
<gene>
    <name evidence="1" type="ORF">CA264_09580</name>
</gene>
<dbReference type="STRING" id="709015.GCA_000472485_01931"/>
<dbReference type="EMBL" id="CP021235">
    <property type="protein sequence ID" value="ARS35670.1"/>
    <property type="molecule type" value="Genomic_DNA"/>
</dbReference>
<dbReference type="KEGG" id="pact:CA264_09580"/>
<proteinExistence type="predicted"/>
<sequence>MIEKRTYWFIAFFLLLDLAAFGQVKRKDLIGEWTTDNSDSLYYKSEIIELYQDANFRFGLKTCNLVEWRVGKQKFSLVDIYTCTEPGRESYSNEKETLKLRNKGGQQFL</sequence>
<evidence type="ECO:0000313" key="2">
    <source>
        <dbReference type="Proteomes" id="UP000266292"/>
    </source>
</evidence>
<reference evidence="2" key="1">
    <citation type="submission" date="2017-05" db="EMBL/GenBank/DDBJ databases">
        <authorList>
            <person name="Ray J."/>
            <person name="Price M."/>
            <person name="Deutschbauer A."/>
        </authorList>
    </citation>
    <scope>NUCLEOTIDE SEQUENCE [LARGE SCALE GENOMIC DNA]</scope>
    <source>
        <strain evidence="2">DSM 19842</strain>
    </source>
</reference>
<accession>A0A1X9YRZ9</accession>
<dbReference type="OrthoDB" id="1432043at2"/>
<dbReference type="RefSeq" id="WP_025606682.1">
    <property type="nucleotide sequence ID" value="NZ_CP021235.1"/>
</dbReference>
<keyword evidence="2" id="KW-1185">Reference proteome</keyword>